<gene>
    <name evidence="2" type="ORF">ACFQZU_04895</name>
</gene>
<dbReference type="Gene3D" id="3.20.80.10">
    <property type="entry name" value="Regulatory factor, effector binding domain"/>
    <property type="match status" value="1"/>
</dbReference>
<feature type="domain" description="AraC effector-binding" evidence="1">
    <location>
        <begin position="11"/>
        <end position="161"/>
    </location>
</feature>
<dbReference type="InterPro" id="IPR029442">
    <property type="entry name" value="GyrI-like"/>
</dbReference>
<dbReference type="Pfam" id="PF06445">
    <property type="entry name" value="GyrI-like"/>
    <property type="match status" value="1"/>
</dbReference>
<organism evidence="2 3">
    <name type="scientific">Streptomonospora algeriensis</name>
    <dbReference type="NCBI Taxonomy" id="995084"/>
    <lineage>
        <taxon>Bacteria</taxon>
        <taxon>Bacillati</taxon>
        <taxon>Actinomycetota</taxon>
        <taxon>Actinomycetes</taxon>
        <taxon>Streptosporangiales</taxon>
        <taxon>Nocardiopsidaceae</taxon>
        <taxon>Streptomonospora</taxon>
    </lineage>
</organism>
<comment type="caution">
    <text evidence="2">The sequence shown here is derived from an EMBL/GenBank/DDBJ whole genome shotgun (WGS) entry which is preliminary data.</text>
</comment>
<dbReference type="SUPFAM" id="SSF55136">
    <property type="entry name" value="Probable bacterial effector-binding domain"/>
    <property type="match status" value="1"/>
</dbReference>
<evidence type="ECO:0000313" key="2">
    <source>
        <dbReference type="EMBL" id="MFD0800656.1"/>
    </source>
</evidence>
<sequence length="162" mass="17078">MQQPAAGPSEPVPEIVAVKRTVTAAVRDTVPQADLPSFYDASFRALAQAIETQGVQITGPAFGLFHGASGDPADIEVGFPTDRPIEPDGGVAPGALPGGRVVRMVHAGAFDGLPASWARLFAWVGEQSLNPAPLQWEVYLTEPSPDMNPDDLRVELNLPVEG</sequence>
<evidence type="ECO:0000313" key="3">
    <source>
        <dbReference type="Proteomes" id="UP001596956"/>
    </source>
</evidence>
<name>A0ABW3BCK6_9ACTN</name>
<reference evidence="3" key="1">
    <citation type="journal article" date="2019" name="Int. J. Syst. Evol. Microbiol.">
        <title>The Global Catalogue of Microorganisms (GCM) 10K type strain sequencing project: providing services to taxonomists for standard genome sequencing and annotation.</title>
        <authorList>
            <consortium name="The Broad Institute Genomics Platform"/>
            <consortium name="The Broad Institute Genome Sequencing Center for Infectious Disease"/>
            <person name="Wu L."/>
            <person name="Ma J."/>
        </authorList>
    </citation>
    <scope>NUCLEOTIDE SEQUENCE [LARGE SCALE GENOMIC DNA]</scope>
    <source>
        <strain evidence="3">CCUG 63369</strain>
    </source>
</reference>
<evidence type="ECO:0000259" key="1">
    <source>
        <dbReference type="SMART" id="SM00871"/>
    </source>
</evidence>
<dbReference type="EMBL" id="JBHTHR010000079">
    <property type="protein sequence ID" value="MFD0800656.1"/>
    <property type="molecule type" value="Genomic_DNA"/>
</dbReference>
<keyword evidence="3" id="KW-1185">Reference proteome</keyword>
<dbReference type="InterPro" id="IPR011256">
    <property type="entry name" value="Reg_factor_effector_dom_sf"/>
</dbReference>
<dbReference type="SMART" id="SM00871">
    <property type="entry name" value="AraC_E_bind"/>
    <property type="match status" value="1"/>
</dbReference>
<protein>
    <submittedName>
        <fullName evidence="2">GyrI-like domain-containing protein</fullName>
    </submittedName>
</protein>
<dbReference type="Proteomes" id="UP001596956">
    <property type="component" value="Unassembled WGS sequence"/>
</dbReference>
<accession>A0ABW3BCK6</accession>
<dbReference type="InterPro" id="IPR010499">
    <property type="entry name" value="AraC_E-bd"/>
</dbReference>
<proteinExistence type="predicted"/>